<dbReference type="InterPro" id="IPR043128">
    <property type="entry name" value="Rev_trsase/Diguanyl_cyclase"/>
</dbReference>
<dbReference type="PROSITE" id="PS50887">
    <property type="entry name" value="GGDEF"/>
    <property type="match status" value="1"/>
</dbReference>
<evidence type="ECO:0000256" key="1">
    <source>
        <dbReference type="SAM" id="Phobius"/>
    </source>
</evidence>
<feature type="domain" description="GGDEF" evidence="2">
    <location>
        <begin position="252"/>
        <end position="382"/>
    </location>
</feature>
<dbReference type="InterPro" id="IPR000160">
    <property type="entry name" value="GGDEF_dom"/>
</dbReference>
<dbReference type="Gene3D" id="3.30.70.270">
    <property type="match status" value="1"/>
</dbReference>
<proteinExistence type="predicted"/>
<dbReference type="NCBIfam" id="TIGR00254">
    <property type="entry name" value="GGDEF"/>
    <property type="match status" value="1"/>
</dbReference>
<dbReference type="GO" id="GO:0052621">
    <property type="term" value="F:diguanylate cyclase activity"/>
    <property type="evidence" value="ECO:0007669"/>
    <property type="project" value="TreeGrafter"/>
</dbReference>
<dbReference type="CDD" id="cd01949">
    <property type="entry name" value="GGDEF"/>
    <property type="match status" value="1"/>
</dbReference>
<sequence length="513" mass="58649">MQKMVRNFCYITPMQTRKENFLNKQKKVNDDIRDYFQLCIKSIDKDNLHMLRKVCMYVSMVYMLMFAIAFIVMPVFKIDVTFFLVIPLLAIYFFVNLHISKLKEEISTNATGLICGAFYFSMCIICVCMDVFGNRSLQMIWTPLAFIVFPMVYIDKMYKYGIEELIIILIYAPLGYFNKSIELFRLDLHILIAAYIIAMICAHIILEMRSKAGLTLIELKKMSAIDKLTHVLNKGALLQKIDNYYLQKEAEAPSAMLIIDLDDFKQVNDNLGHNTGDLLLERVGTLLISSFRVYDIIGRYGGDEFVVLMPNMTDPAILQLRCRTLQMFLADVQLGNGQPFSVSIGAVIDKGYHASQDVFRIADDALYKSKIMGKNCVTTWMVEKESEVSIKPIIINIVENEDDPLAKLGDDSDEYLYKVVSDVDESIRTISQYRENIKAIVVNMAVEMESDGIILRYIKTREGFSNIPVLAIASTDEEARKAKKLGANKVQKSDLPPEKYRNTISKLISMEEI</sequence>
<keyword evidence="1" id="KW-0812">Transmembrane</keyword>
<organism evidence="3 4">
    <name type="scientific">Pseudobutyrivibrio xylanivorans</name>
    <dbReference type="NCBI Taxonomy" id="185007"/>
    <lineage>
        <taxon>Bacteria</taxon>
        <taxon>Bacillati</taxon>
        <taxon>Bacillota</taxon>
        <taxon>Clostridia</taxon>
        <taxon>Lachnospirales</taxon>
        <taxon>Lachnospiraceae</taxon>
        <taxon>Pseudobutyrivibrio</taxon>
    </lineage>
</organism>
<dbReference type="GO" id="GO:0005886">
    <property type="term" value="C:plasma membrane"/>
    <property type="evidence" value="ECO:0007669"/>
    <property type="project" value="TreeGrafter"/>
</dbReference>
<keyword evidence="1" id="KW-1133">Transmembrane helix</keyword>
<feature type="transmembrane region" description="Helical" evidence="1">
    <location>
        <begin position="189"/>
        <end position="206"/>
    </location>
</feature>
<dbReference type="GO" id="GO:1902201">
    <property type="term" value="P:negative regulation of bacterial-type flagellum-dependent cell motility"/>
    <property type="evidence" value="ECO:0007669"/>
    <property type="project" value="TreeGrafter"/>
</dbReference>
<feature type="transmembrane region" description="Helical" evidence="1">
    <location>
        <begin position="111"/>
        <end position="132"/>
    </location>
</feature>
<protein>
    <submittedName>
        <fullName evidence="3">GGDEF domain-containing protein</fullName>
    </submittedName>
</protein>
<evidence type="ECO:0000259" key="2">
    <source>
        <dbReference type="PROSITE" id="PS50887"/>
    </source>
</evidence>
<dbReference type="EMBL" id="VTVE01000002">
    <property type="protein sequence ID" value="NEX01666.1"/>
    <property type="molecule type" value="Genomic_DNA"/>
</dbReference>
<dbReference type="Pfam" id="PF00990">
    <property type="entry name" value="GGDEF"/>
    <property type="match status" value="1"/>
</dbReference>
<dbReference type="InterPro" id="IPR029787">
    <property type="entry name" value="Nucleotide_cyclase"/>
</dbReference>
<dbReference type="Proteomes" id="UP000473091">
    <property type="component" value="Unassembled WGS sequence"/>
</dbReference>
<feature type="transmembrane region" description="Helical" evidence="1">
    <location>
        <begin position="138"/>
        <end position="154"/>
    </location>
</feature>
<dbReference type="PANTHER" id="PTHR45138:SF9">
    <property type="entry name" value="DIGUANYLATE CYCLASE DGCM-RELATED"/>
    <property type="match status" value="1"/>
</dbReference>
<dbReference type="SUPFAM" id="SSF55073">
    <property type="entry name" value="Nucleotide cyclase"/>
    <property type="match status" value="1"/>
</dbReference>
<evidence type="ECO:0000313" key="4">
    <source>
        <dbReference type="Proteomes" id="UP000473091"/>
    </source>
</evidence>
<reference evidence="3 4" key="2">
    <citation type="submission" date="2020-03" db="EMBL/GenBank/DDBJ databases">
        <title>Investigating the evolutionary divergence of the Butyrivibrio group.</title>
        <authorList>
            <person name="Skvortsov T."/>
            <person name="Santos F.G."/>
            <person name="Ting K.S."/>
            <person name="Creevey C.J."/>
        </authorList>
    </citation>
    <scope>NUCLEOTIDE SEQUENCE [LARGE SCALE GENOMIC DNA]</scope>
    <source>
        <strain evidence="3 4">MZ8</strain>
    </source>
</reference>
<keyword evidence="1" id="KW-0472">Membrane</keyword>
<feature type="transmembrane region" description="Helical" evidence="1">
    <location>
        <begin position="54"/>
        <end position="76"/>
    </location>
</feature>
<evidence type="ECO:0000313" key="3">
    <source>
        <dbReference type="EMBL" id="NEX01666.1"/>
    </source>
</evidence>
<dbReference type="InterPro" id="IPR050469">
    <property type="entry name" value="Diguanylate_Cyclase"/>
</dbReference>
<name>A0A6M0LGS9_PSEXY</name>
<dbReference type="GO" id="GO:0043709">
    <property type="term" value="P:cell adhesion involved in single-species biofilm formation"/>
    <property type="evidence" value="ECO:0007669"/>
    <property type="project" value="TreeGrafter"/>
</dbReference>
<dbReference type="AlphaFoldDB" id="A0A6M0LGS9"/>
<accession>A0A6M0LGS9</accession>
<reference evidence="3 4" key="1">
    <citation type="submission" date="2019-09" db="EMBL/GenBank/DDBJ databases">
        <authorList>
            <person name="Pidcock S.E."/>
            <person name="Huws S.A."/>
        </authorList>
    </citation>
    <scope>NUCLEOTIDE SEQUENCE [LARGE SCALE GENOMIC DNA]</scope>
    <source>
        <strain evidence="3 4">MZ8</strain>
    </source>
</reference>
<comment type="caution">
    <text evidence="3">The sequence shown here is derived from an EMBL/GenBank/DDBJ whole genome shotgun (WGS) entry which is preliminary data.</text>
</comment>
<gene>
    <name evidence="3" type="ORF">F0Q01_07215</name>
</gene>
<dbReference type="SMART" id="SM00267">
    <property type="entry name" value="GGDEF"/>
    <property type="match status" value="1"/>
</dbReference>
<dbReference type="PANTHER" id="PTHR45138">
    <property type="entry name" value="REGULATORY COMPONENTS OF SENSORY TRANSDUCTION SYSTEM"/>
    <property type="match status" value="1"/>
</dbReference>
<feature type="transmembrane region" description="Helical" evidence="1">
    <location>
        <begin position="82"/>
        <end position="99"/>
    </location>
</feature>